<reference evidence="3" key="3">
    <citation type="submission" date="2015-04" db="UniProtKB">
        <authorList>
            <consortium name="EnsemblPlants"/>
        </authorList>
    </citation>
    <scope>IDENTIFICATION</scope>
    <source>
        <strain evidence="3">cv. Jemalong A17</strain>
    </source>
</reference>
<reference evidence="2 4" key="1">
    <citation type="journal article" date="2011" name="Nature">
        <title>The Medicago genome provides insight into the evolution of rhizobial symbioses.</title>
        <authorList>
            <person name="Young N.D."/>
            <person name="Debelle F."/>
            <person name="Oldroyd G.E."/>
            <person name="Geurts R."/>
            <person name="Cannon S.B."/>
            <person name="Udvardi M.K."/>
            <person name="Benedito V.A."/>
            <person name="Mayer K.F."/>
            <person name="Gouzy J."/>
            <person name="Schoof H."/>
            <person name="Van de Peer Y."/>
            <person name="Proost S."/>
            <person name="Cook D.R."/>
            <person name="Meyers B.C."/>
            <person name="Spannagl M."/>
            <person name="Cheung F."/>
            <person name="De Mita S."/>
            <person name="Krishnakumar V."/>
            <person name="Gundlach H."/>
            <person name="Zhou S."/>
            <person name="Mudge J."/>
            <person name="Bharti A.K."/>
            <person name="Murray J.D."/>
            <person name="Naoumkina M.A."/>
            <person name="Rosen B."/>
            <person name="Silverstein K.A."/>
            <person name="Tang H."/>
            <person name="Rombauts S."/>
            <person name="Zhao P.X."/>
            <person name="Zhou P."/>
            <person name="Barbe V."/>
            <person name="Bardou P."/>
            <person name="Bechner M."/>
            <person name="Bellec A."/>
            <person name="Berger A."/>
            <person name="Berges H."/>
            <person name="Bidwell S."/>
            <person name="Bisseling T."/>
            <person name="Choisne N."/>
            <person name="Couloux A."/>
            <person name="Denny R."/>
            <person name="Deshpande S."/>
            <person name="Dai X."/>
            <person name="Doyle J.J."/>
            <person name="Dudez A.M."/>
            <person name="Farmer A.D."/>
            <person name="Fouteau S."/>
            <person name="Franken C."/>
            <person name="Gibelin C."/>
            <person name="Gish J."/>
            <person name="Goldstein S."/>
            <person name="Gonzalez A.J."/>
            <person name="Green P.J."/>
            <person name="Hallab A."/>
            <person name="Hartog M."/>
            <person name="Hua A."/>
            <person name="Humphray S.J."/>
            <person name="Jeong D.H."/>
            <person name="Jing Y."/>
            <person name="Jocker A."/>
            <person name="Kenton S.M."/>
            <person name="Kim D.J."/>
            <person name="Klee K."/>
            <person name="Lai H."/>
            <person name="Lang C."/>
            <person name="Lin S."/>
            <person name="Macmil S.L."/>
            <person name="Magdelenat G."/>
            <person name="Matthews L."/>
            <person name="McCorrison J."/>
            <person name="Monaghan E.L."/>
            <person name="Mun J.H."/>
            <person name="Najar F.Z."/>
            <person name="Nicholson C."/>
            <person name="Noirot C."/>
            <person name="O'Bleness M."/>
            <person name="Paule C.R."/>
            <person name="Poulain J."/>
            <person name="Prion F."/>
            <person name="Qin B."/>
            <person name="Qu C."/>
            <person name="Retzel E.F."/>
            <person name="Riddle C."/>
            <person name="Sallet E."/>
            <person name="Samain S."/>
            <person name="Samson N."/>
            <person name="Sanders I."/>
            <person name="Saurat O."/>
            <person name="Scarpelli C."/>
            <person name="Schiex T."/>
            <person name="Segurens B."/>
            <person name="Severin A.J."/>
            <person name="Sherrier D.J."/>
            <person name="Shi R."/>
            <person name="Sims S."/>
            <person name="Singer S.R."/>
            <person name="Sinharoy S."/>
            <person name="Sterck L."/>
            <person name="Viollet A."/>
            <person name="Wang B.B."/>
            <person name="Wang K."/>
            <person name="Wang M."/>
            <person name="Wang X."/>
            <person name="Warfsmann J."/>
            <person name="Weissenbach J."/>
            <person name="White D.D."/>
            <person name="White J.D."/>
            <person name="Wiley G.B."/>
            <person name="Wincker P."/>
            <person name="Xing Y."/>
            <person name="Yang L."/>
            <person name="Yao Z."/>
            <person name="Ying F."/>
            <person name="Zhai J."/>
            <person name="Zhou L."/>
            <person name="Zuber A."/>
            <person name="Denarie J."/>
            <person name="Dixon R.A."/>
            <person name="May G.D."/>
            <person name="Schwartz D.C."/>
            <person name="Rogers J."/>
            <person name="Quetier F."/>
            <person name="Town C.D."/>
            <person name="Roe B.A."/>
        </authorList>
    </citation>
    <scope>NUCLEOTIDE SEQUENCE [LARGE SCALE GENOMIC DNA]</scope>
    <source>
        <strain evidence="2">A17</strain>
        <strain evidence="3 4">cv. Jemalong A17</strain>
    </source>
</reference>
<dbReference type="AlphaFoldDB" id="G7KXL8"/>
<evidence type="ECO:0000313" key="3">
    <source>
        <dbReference type="EnsemblPlants" id="AES82457"/>
    </source>
</evidence>
<reference evidence="2 4" key="2">
    <citation type="journal article" date="2014" name="BMC Genomics">
        <title>An improved genome release (version Mt4.0) for the model legume Medicago truncatula.</title>
        <authorList>
            <person name="Tang H."/>
            <person name="Krishnakumar V."/>
            <person name="Bidwell S."/>
            <person name="Rosen B."/>
            <person name="Chan A."/>
            <person name="Zhou S."/>
            <person name="Gentzbittel L."/>
            <person name="Childs K.L."/>
            <person name="Yandell M."/>
            <person name="Gundlach H."/>
            <person name="Mayer K.F."/>
            <person name="Schwartz D.C."/>
            <person name="Town C.D."/>
        </authorList>
    </citation>
    <scope>GENOME REANNOTATION</scope>
    <source>
        <strain evidence="3 4">cv. Jemalong A17</strain>
    </source>
</reference>
<dbReference type="EMBL" id="CM001223">
    <property type="protein sequence ID" value="AES82457.1"/>
    <property type="molecule type" value="Genomic_DNA"/>
</dbReference>
<evidence type="ECO:0008006" key="5">
    <source>
        <dbReference type="Google" id="ProtNLM"/>
    </source>
</evidence>
<feature type="signal peptide" evidence="1">
    <location>
        <begin position="1"/>
        <end position="16"/>
    </location>
</feature>
<organism evidence="2 4">
    <name type="scientific">Medicago truncatula</name>
    <name type="common">Barrel medic</name>
    <name type="synonym">Medicago tribuloides</name>
    <dbReference type="NCBI Taxonomy" id="3880"/>
    <lineage>
        <taxon>Eukaryota</taxon>
        <taxon>Viridiplantae</taxon>
        <taxon>Streptophyta</taxon>
        <taxon>Embryophyta</taxon>
        <taxon>Tracheophyta</taxon>
        <taxon>Spermatophyta</taxon>
        <taxon>Magnoliopsida</taxon>
        <taxon>eudicotyledons</taxon>
        <taxon>Gunneridae</taxon>
        <taxon>Pentapetalae</taxon>
        <taxon>rosids</taxon>
        <taxon>fabids</taxon>
        <taxon>Fabales</taxon>
        <taxon>Fabaceae</taxon>
        <taxon>Papilionoideae</taxon>
        <taxon>50 kb inversion clade</taxon>
        <taxon>NPAAA clade</taxon>
        <taxon>Hologalegina</taxon>
        <taxon>IRL clade</taxon>
        <taxon>Trifolieae</taxon>
        <taxon>Medicago</taxon>
    </lineage>
</organism>
<proteinExistence type="predicted"/>
<protein>
    <recommendedName>
        <fullName evidence="5">Transmembrane protein</fullName>
    </recommendedName>
</protein>
<evidence type="ECO:0000313" key="2">
    <source>
        <dbReference type="EMBL" id="AES82457.1"/>
    </source>
</evidence>
<dbReference type="EnsemblPlants" id="AES82457">
    <property type="protein sequence ID" value="AES82457"/>
    <property type="gene ID" value="MTR_7g112950"/>
</dbReference>
<keyword evidence="4" id="KW-1185">Reference proteome</keyword>
<gene>
    <name evidence="2" type="ordered locus">MTR_7g112950</name>
</gene>
<evidence type="ECO:0000313" key="4">
    <source>
        <dbReference type="Proteomes" id="UP000002051"/>
    </source>
</evidence>
<dbReference type="Proteomes" id="UP000002051">
    <property type="component" value="Unassembled WGS sequence"/>
</dbReference>
<keyword evidence="1" id="KW-0732">Signal</keyword>
<sequence>MTFVFMFDVFLRALWGEKWFKPVKNSVSEPKQLESAKGRECQINYEISRGKLQFEKINYKIVEFRTDIKGSC</sequence>
<dbReference type="HOGENOM" id="CLU_2726041_0_0_1"/>
<accession>G7KXL8</accession>
<feature type="chain" id="PRO_5014573907" description="Transmembrane protein" evidence="1">
    <location>
        <begin position="17"/>
        <end position="72"/>
    </location>
</feature>
<name>G7KXL8_MEDTR</name>
<dbReference type="PaxDb" id="3880-AES82457"/>
<evidence type="ECO:0000256" key="1">
    <source>
        <dbReference type="SAM" id="SignalP"/>
    </source>
</evidence>